<evidence type="ECO:0000313" key="1">
    <source>
        <dbReference type="EMBL" id="SFP39949.1"/>
    </source>
</evidence>
<gene>
    <name evidence="1" type="ORF">SAMN05421810_102474</name>
</gene>
<proteinExistence type="predicted"/>
<dbReference type="Proteomes" id="UP000198727">
    <property type="component" value="Unassembled WGS sequence"/>
</dbReference>
<name>A0A1I5Q163_9PSEU</name>
<protein>
    <submittedName>
        <fullName evidence="1">Uncharacterized protein</fullName>
    </submittedName>
</protein>
<accession>A0A1I5Q163</accession>
<evidence type="ECO:0000313" key="2">
    <source>
        <dbReference type="Proteomes" id="UP000198727"/>
    </source>
</evidence>
<dbReference type="STRING" id="587909.SAMN05421810_102474"/>
<organism evidence="1 2">
    <name type="scientific">Amycolatopsis arida</name>
    <dbReference type="NCBI Taxonomy" id="587909"/>
    <lineage>
        <taxon>Bacteria</taxon>
        <taxon>Bacillati</taxon>
        <taxon>Actinomycetota</taxon>
        <taxon>Actinomycetes</taxon>
        <taxon>Pseudonocardiales</taxon>
        <taxon>Pseudonocardiaceae</taxon>
        <taxon>Amycolatopsis</taxon>
    </lineage>
</organism>
<dbReference type="EMBL" id="FOWW01000002">
    <property type="protein sequence ID" value="SFP39949.1"/>
    <property type="molecule type" value="Genomic_DNA"/>
</dbReference>
<reference evidence="2" key="1">
    <citation type="submission" date="2016-10" db="EMBL/GenBank/DDBJ databases">
        <authorList>
            <person name="Varghese N."/>
            <person name="Submissions S."/>
        </authorList>
    </citation>
    <scope>NUCLEOTIDE SEQUENCE [LARGE SCALE GENOMIC DNA]</scope>
    <source>
        <strain evidence="2">CGMCC 4.5579</strain>
    </source>
</reference>
<dbReference type="AlphaFoldDB" id="A0A1I5Q163"/>
<sequence>MTTGPSRNNIVLHRASASKAQNVIQSGRLGRIR</sequence>
<keyword evidence="2" id="KW-1185">Reference proteome</keyword>